<keyword evidence="2" id="KW-1185">Reference proteome</keyword>
<dbReference type="Gene3D" id="3.10.580.10">
    <property type="entry name" value="CBS-domain"/>
    <property type="match status" value="1"/>
</dbReference>
<organism evidence="1 2">
    <name type="scientific">Aquipseudomonas guryensis</name>
    <dbReference type="NCBI Taxonomy" id="2759165"/>
    <lineage>
        <taxon>Bacteria</taxon>
        <taxon>Pseudomonadati</taxon>
        <taxon>Pseudomonadota</taxon>
        <taxon>Gammaproteobacteria</taxon>
        <taxon>Pseudomonadales</taxon>
        <taxon>Pseudomonadaceae</taxon>
        <taxon>Aquipseudomonas</taxon>
    </lineage>
</organism>
<dbReference type="Proteomes" id="UP000581189">
    <property type="component" value="Unassembled WGS sequence"/>
</dbReference>
<name>A0A7W4DE92_9GAMM</name>
<dbReference type="SUPFAM" id="SSF54631">
    <property type="entry name" value="CBS-domain pair"/>
    <property type="match status" value="1"/>
</dbReference>
<evidence type="ECO:0008006" key="3">
    <source>
        <dbReference type="Google" id="ProtNLM"/>
    </source>
</evidence>
<reference evidence="1 2" key="1">
    <citation type="submission" date="2020-08" db="EMBL/GenBank/DDBJ databases">
        <authorList>
            <person name="Kim C.M."/>
        </authorList>
    </citation>
    <scope>NUCLEOTIDE SEQUENCE [LARGE SCALE GENOMIC DNA]</scope>
    <source>
        <strain evidence="1 2">SR9</strain>
    </source>
</reference>
<dbReference type="RefSeq" id="WP_182834940.1">
    <property type="nucleotide sequence ID" value="NZ_JACJFN010000004.1"/>
</dbReference>
<dbReference type="EMBL" id="JACJFN010000004">
    <property type="protein sequence ID" value="MBB1521009.1"/>
    <property type="molecule type" value="Genomic_DNA"/>
</dbReference>
<evidence type="ECO:0000313" key="1">
    <source>
        <dbReference type="EMBL" id="MBB1521009.1"/>
    </source>
</evidence>
<dbReference type="InterPro" id="IPR046342">
    <property type="entry name" value="CBS_dom_sf"/>
</dbReference>
<dbReference type="AlphaFoldDB" id="A0A7W4DE92"/>
<comment type="caution">
    <text evidence="1">The sequence shown here is derived from an EMBL/GenBank/DDBJ whole genome shotgun (WGS) entry which is preliminary data.</text>
</comment>
<protein>
    <recommendedName>
        <fullName evidence="3">CBS domain-containing protein</fullName>
    </recommendedName>
</protein>
<sequence>MTTTSEPPSRAFPSEANRYCEILSLSDQACSSVRPLTVLLSTITTPLKQFERIHVGDTCDVMRDAVMRMQRDYCLVFASPDDGFPLGYVARKRLALELLTGSRPDVLRLVTIAPCLPISISVNEALRVLVRKQAQLGVLCDREGAAIGMCTREVLRCLAEDRL</sequence>
<accession>A0A7W4DE92</accession>
<proteinExistence type="predicted"/>
<gene>
    <name evidence="1" type="ORF">H3H45_17335</name>
</gene>
<evidence type="ECO:0000313" key="2">
    <source>
        <dbReference type="Proteomes" id="UP000581189"/>
    </source>
</evidence>